<keyword evidence="1" id="KW-0732">Signal</keyword>
<feature type="chain" id="PRO_5009526724" description="Ig-like domain-containing protein" evidence="1">
    <location>
        <begin position="28"/>
        <end position="328"/>
    </location>
</feature>
<evidence type="ECO:0000313" key="3">
    <source>
        <dbReference type="Proteomes" id="UP000176484"/>
    </source>
</evidence>
<dbReference type="Proteomes" id="UP000176484">
    <property type="component" value="Unassembled WGS sequence"/>
</dbReference>
<feature type="signal peptide" evidence="1">
    <location>
        <begin position="1"/>
        <end position="27"/>
    </location>
</feature>
<proteinExistence type="predicted"/>
<gene>
    <name evidence="2" type="ORF">A2121_00735</name>
</gene>
<evidence type="ECO:0000256" key="1">
    <source>
        <dbReference type="SAM" id="SignalP"/>
    </source>
</evidence>
<protein>
    <recommendedName>
        <fullName evidence="4">Ig-like domain-containing protein</fullName>
    </recommendedName>
</protein>
<evidence type="ECO:0008006" key="4">
    <source>
        <dbReference type="Google" id="ProtNLM"/>
    </source>
</evidence>
<accession>A0A1F6TL44</accession>
<name>A0A1F6TL44_9BACT</name>
<dbReference type="AlphaFoldDB" id="A0A1F6TL44"/>
<reference evidence="2 3" key="1">
    <citation type="journal article" date="2016" name="Nat. Commun.">
        <title>Thousands of microbial genomes shed light on interconnected biogeochemical processes in an aquifer system.</title>
        <authorList>
            <person name="Anantharaman K."/>
            <person name="Brown C.T."/>
            <person name="Hug L.A."/>
            <person name="Sharon I."/>
            <person name="Castelle C.J."/>
            <person name="Probst A.J."/>
            <person name="Thomas B.C."/>
            <person name="Singh A."/>
            <person name="Wilkins M.J."/>
            <person name="Karaoz U."/>
            <person name="Brodie E.L."/>
            <person name="Williams K.H."/>
            <person name="Hubbard S.S."/>
            <person name="Banfield J.F."/>
        </authorList>
    </citation>
    <scope>NUCLEOTIDE SEQUENCE [LARGE SCALE GENOMIC DNA]</scope>
</reference>
<organism evidence="2 3">
    <name type="scientific">Candidatus Nomurabacteria bacterium GWB1_40_6</name>
    <dbReference type="NCBI Taxonomy" id="1801727"/>
    <lineage>
        <taxon>Bacteria</taxon>
        <taxon>Candidatus Nomuraibacteriota</taxon>
    </lineage>
</organism>
<dbReference type="EMBL" id="MFTD01000038">
    <property type="protein sequence ID" value="OGI45832.1"/>
    <property type="molecule type" value="Genomic_DNA"/>
</dbReference>
<sequence length="328" mass="35963">MQFRFLPSYLIAMLLLLGIFLPSSALAVSSSSILVDVVPENPAPNENVSISLSSYASNLDSVLINWSVNGKTMLSGIGKKSFSLKAPDAGGETSIVASISLPDGTMDKRIMIRPSVMALLWQANDSYVPPFYRGKAMPTVGSEIKIVAIPEIKNGNQTVNPKNIVYAWKRDYTNKQDSSGYGKSSFTYVDDYLEDSSTIGVTATTTDQKYSSSASINVQAGEPKILFYTKDATLGTLWEKSLSDGHQIQGNEIIEAAPYFISPKEIRIPTLVFNWFINDYQIAVPSYKKNIMPLAVQSGTSGTSIIKLKIEDTYKIFVDASKELKVEF</sequence>
<evidence type="ECO:0000313" key="2">
    <source>
        <dbReference type="EMBL" id="OGI45832.1"/>
    </source>
</evidence>
<comment type="caution">
    <text evidence="2">The sequence shown here is derived from an EMBL/GenBank/DDBJ whole genome shotgun (WGS) entry which is preliminary data.</text>
</comment>